<reference evidence="2 3" key="1">
    <citation type="submission" date="2015-07" db="EMBL/GenBank/DDBJ databases">
        <title>The genome of Habropoda laboriosa.</title>
        <authorList>
            <person name="Pan H."/>
            <person name="Kapheim K."/>
        </authorList>
    </citation>
    <scope>NUCLEOTIDE SEQUENCE [LARGE SCALE GENOMIC DNA]</scope>
    <source>
        <strain evidence="2">0110345459</strain>
    </source>
</reference>
<name>A0A0L7QNU2_9HYME</name>
<organism evidence="2 3">
    <name type="scientific">Habropoda laboriosa</name>
    <dbReference type="NCBI Taxonomy" id="597456"/>
    <lineage>
        <taxon>Eukaryota</taxon>
        <taxon>Metazoa</taxon>
        <taxon>Ecdysozoa</taxon>
        <taxon>Arthropoda</taxon>
        <taxon>Hexapoda</taxon>
        <taxon>Insecta</taxon>
        <taxon>Pterygota</taxon>
        <taxon>Neoptera</taxon>
        <taxon>Endopterygota</taxon>
        <taxon>Hymenoptera</taxon>
        <taxon>Apocrita</taxon>
        <taxon>Aculeata</taxon>
        <taxon>Apoidea</taxon>
        <taxon>Anthophila</taxon>
        <taxon>Apidae</taxon>
        <taxon>Habropoda</taxon>
    </lineage>
</organism>
<dbReference type="EMBL" id="KQ414843">
    <property type="protein sequence ID" value="KOC60290.1"/>
    <property type="molecule type" value="Genomic_DNA"/>
</dbReference>
<evidence type="ECO:0000256" key="1">
    <source>
        <dbReference type="SAM" id="MobiDB-lite"/>
    </source>
</evidence>
<gene>
    <name evidence="2" type="ORF">WH47_08662</name>
</gene>
<dbReference type="AlphaFoldDB" id="A0A0L7QNU2"/>
<keyword evidence="3" id="KW-1185">Reference proteome</keyword>
<feature type="region of interest" description="Disordered" evidence="1">
    <location>
        <begin position="1"/>
        <end position="50"/>
    </location>
</feature>
<protein>
    <submittedName>
        <fullName evidence="2">Uncharacterized protein</fullName>
    </submittedName>
</protein>
<evidence type="ECO:0000313" key="3">
    <source>
        <dbReference type="Proteomes" id="UP000053825"/>
    </source>
</evidence>
<accession>A0A0L7QNU2</accession>
<sequence>MSDHHSGKGYTPLPQSISNTDTEDEEDCLAYSNETPKDHVDDTLPQSTTIHENGMYYPLDETRNLANRTKNGQNMLKYYRDDIPIMVVEGNDQNDLWKRRDMSPL</sequence>
<evidence type="ECO:0000313" key="2">
    <source>
        <dbReference type="EMBL" id="KOC60290.1"/>
    </source>
</evidence>
<feature type="non-terminal residue" evidence="2">
    <location>
        <position position="105"/>
    </location>
</feature>
<dbReference type="OrthoDB" id="6364780at2759"/>
<dbReference type="Proteomes" id="UP000053825">
    <property type="component" value="Unassembled WGS sequence"/>
</dbReference>
<proteinExistence type="predicted"/>